<dbReference type="Pfam" id="PF07947">
    <property type="entry name" value="YhhN"/>
    <property type="match status" value="1"/>
</dbReference>
<evidence type="ECO:0000256" key="3">
    <source>
        <dbReference type="ARBA" id="ARBA00022692"/>
    </source>
</evidence>
<evidence type="ECO:0000256" key="4">
    <source>
        <dbReference type="ARBA" id="ARBA00022989"/>
    </source>
</evidence>
<keyword evidence="5 6" id="KW-0472">Membrane</keyword>
<dbReference type="PANTHER" id="PTHR31885:SF6">
    <property type="entry name" value="GH04784P"/>
    <property type="match status" value="1"/>
</dbReference>
<keyword evidence="3 6" id="KW-0812">Transmembrane</keyword>
<feature type="transmembrane region" description="Helical" evidence="6">
    <location>
        <begin position="109"/>
        <end position="130"/>
    </location>
</feature>
<dbReference type="PANTHER" id="PTHR31885">
    <property type="entry name" value="GH04784P"/>
    <property type="match status" value="1"/>
</dbReference>
<dbReference type="Proteomes" id="UP001195941">
    <property type="component" value="Unassembled WGS sequence"/>
</dbReference>
<evidence type="ECO:0000313" key="8">
    <source>
        <dbReference type="Proteomes" id="UP001195941"/>
    </source>
</evidence>
<comment type="subcellular location">
    <subcellularLocation>
        <location evidence="1">Membrane</location>
        <topology evidence="1">Multi-pass membrane protein</topology>
    </subcellularLocation>
</comment>
<comment type="similarity">
    <text evidence="2">Belongs to the TMEM86 family.</text>
</comment>
<accession>A0ABS5HVG0</accession>
<feature type="transmembrane region" description="Helical" evidence="6">
    <location>
        <begin position="45"/>
        <end position="71"/>
    </location>
</feature>
<evidence type="ECO:0000256" key="2">
    <source>
        <dbReference type="ARBA" id="ARBA00007375"/>
    </source>
</evidence>
<name>A0ABS5HVG0_9RHOB</name>
<evidence type="ECO:0000256" key="6">
    <source>
        <dbReference type="SAM" id="Phobius"/>
    </source>
</evidence>
<organism evidence="7 8">
    <name type="scientific">Thalassovita aquimarina</name>
    <dbReference type="NCBI Taxonomy" id="2785917"/>
    <lineage>
        <taxon>Bacteria</taxon>
        <taxon>Pseudomonadati</taxon>
        <taxon>Pseudomonadota</taxon>
        <taxon>Alphaproteobacteria</taxon>
        <taxon>Rhodobacterales</taxon>
        <taxon>Roseobacteraceae</taxon>
        <taxon>Thalassovita</taxon>
    </lineage>
</organism>
<evidence type="ECO:0000256" key="1">
    <source>
        <dbReference type="ARBA" id="ARBA00004141"/>
    </source>
</evidence>
<evidence type="ECO:0000313" key="7">
    <source>
        <dbReference type="EMBL" id="MBR9652841.1"/>
    </source>
</evidence>
<dbReference type="EMBL" id="JADMKU010000019">
    <property type="protein sequence ID" value="MBR9652841.1"/>
    <property type="molecule type" value="Genomic_DNA"/>
</dbReference>
<feature type="transmembrane region" description="Helical" evidence="6">
    <location>
        <begin position="83"/>
        <end position="103"/>
    </location>
</feature>
<keyword evidence="4 6" id="KW-1133">Transmembrane helix</keyword>
<dbReference type="RefSeq" id="WP_212702464.1">
    <property type="nucleotide sequence ID" value="NZ_JADMKU010000019.1"/>
</dbReference>
<evidence type="ECO:0000256" key="5">
    <source>
        <dbReference type="ARBA" id="ARBA00023136"/>
    </source>
</evidence>
<reference evidence="7 8" key="1">
    <citation type="journal article" date="2021" name="Arch. Microbiol.">
        <title>Thalassobius aquimarinus sp. nov., isolated from the Sea of Japan seashore.</title>
        <authorList>
            <person name="Kurilenko V.V."/>
            <person name="Romanenko L.A."/>
            <person name="Chernysheva N.Y."/>
            <person name="Velansky P.V."/>
            <person name="Tekutyeva L.A."/>
            <person name="Isaeva M.P."/>
            <person name="Mikhailov V.V."/>
        </authorList>
    </citation>
    <scope>NUCLEOTIDE SEQUENCE [LARGE SCALE GENOMIC DNA]</scope>
    <source>
        <strain evidence="7 8">KMM 8518</strain>
    </source>
</reference>
<feature type="transmembrane region" description="Helical" evidence="6">
    <location>
        <begin position="165"/>
        <end position="184"/>
    </location>
</feature>
<dbReference type="InterPro" id="IPR012506">
    <property type="entry name" value="TMEM86B-like"/>
</dbReference>
<sequence>MIYGIGPAFLLIGAALSAAYLSWFCQRGPSVAKTLVKTGAVAVPAVGISLAGAPGWALAGLWACAAGDFLLSRPGESWLKAGIGAFAIGHILYVIAFWVQFAPQFGGDALAWAVPVALIGLGLSTEFWLAPRTGGLKIPVRFYVLLIMAMGATAAQLPIPRATILAGALSFILSDLILSVELFVVSGGIFGRIAPFLIWFFYYAAQALLFMGFLG</sequence>
<comment type="caution">
    <text evidence="7">The sequence shown here is derived from an EMBL/GenBank/DDBJ whole genome shotgun (WGS) entry which is preliminary data.</text>
</comment>
<feature type="transmembrane region" description="Helical" evidence="6">
    <location>
        <begin position="142"/>
        <end position="159"/>
    </location>
</feature>
<feature type="transmembrane region" description="Helical" evidence="6">
    <location>
        <begin position="196"/>
        <end position="214"/>
    </location>
</feature>
<gene>
    <name evidence="7" type="ORF">IT775_17115</name>
</gene>
<keyword evidence="8" id="KW-1185">Reference proteome</keyword>
<protein>
    <submittedName>
        <fullName evidence="7">Lysoplasmalogenase</fullName>
    </submittedName>
</protein>
<proteinExistence type="inferred from homology"/>